<evidence type="ECO:0000313" key="2">
    <source>
        <dbReference type="EMBL" id="KAK9133953.1"/>
    </source>
</evidence>
<sequence length="100" mass="11299">MRANSSQLDGGHHQATENEIEILGEREKQIVIASKKKDSSKPKFPHNYKDIIKEADSSISEVSPKKILDRLHSGWKMTEGWDKLLTLNKGCTPTLNPLEM</sequence>
<dbReference type="AlphaFoldDB" id="A0AAP0JIW3"/>
<comment type="caution">
    <text evidence="2">The sequence shown here is derived from an EMBL/GenBank/DDBJ whole genome shotgun (WGS) entry which is preliminary data.</text>
</comment>
<gene>
    <name evidence="2" type="ORF">Scep_013481</name>
</gene>
<dbReference type="Proteomes" id="UP001419268">
    <property type="component" value="Unassembled WGS sequence"/>
</dbReference>
<dbReference type="EMBL" id="JBBNAG010000005">
    <property type="protein sequence ID" value="KAK9133953.1"/>
    <property type="molecule type" value="Genomic_DNA"/>
</dbReference>
<protein>
    <submittedName>
        <fullName evidence="2">Uncharacterized protein</fullName>
    </submittedName>
</protein>
<organism evidence="2 3">
    <name type="scientific">Stephania cephalantha</name>
    <dbReference type="NCBI Taxonomy" id="152367"/>
    <lineage>
        <taxon>Eukaryota</taxon>
        <taxon>Viridiplantae</taxon>
        <taxon>Streptophyta</taxon>
        <taxon>Embryophyta</taxon>
        <taxon>Tracheophyta</taxon>
        <taxon>Spermatophyta</taxon>
        <taxon>Magnoliopsida</taxon>
        <taxon>Ranunculales</taxon>
        <taxon>Menispermaceae</taxon>
        <taxon>Menispermoideae</taxon>
        <taxon>Cissampelideae</taxon>
        <taxon>Stephania</taxon>
    </lineage>
</organism>
<keyword evidence="3" id="KW-1185">Reference proteome</keyword>
<feature type="region of interest" description="Disordered" evidence="1">
    <location>
        <begin position="1"/>
        <end position="20"/>
    </location>
</feature>
<evidence type="ECO:0000313" key="3">
    <source>
        <dbReference type="Proteomes" id="UP001419268"/>
    </source>
</evidence>
<accession>A0AAP0JIW3</accession>
<name>A0AAP0JIW3_9MAGN</name>
<evidence type="ECO:0000256" key="1">
    <source>
        <dbReference type="SAM" id="MobiDB-lite"/>
    </source>
</evidence>
<proteinExistence type="predicted"/>
<reference evidence="2 3" key="1">
    <citation type="submission" date="2024-01" db="EMBL/GenBank/DDBJ databases">
        <title>Genome assemblies of Stephania.</title>
        <authorList>
            <person name="Yang L."/>
        </authorList>
    </citation>
    <scope>NUCLEOTIDE SEQUENCE [LARGE SCALE GENOMIC DNA]</scope>
    <source>
        <strain evidence="2">JXDWG</strain>
        <tissue evidence="2">Leaf</tissue>
    </source>
</reference>